<keyword evidence="1" id="KW-0812">Transmembrane</keyword>
<organism evidence="2 3">
    <name type="scientific">Echria macrotheca</name>
    <dbReference type="NCBI Taxonomy" id="438768"/>
    <lineage>
        <taxon>Eukaryota</taxon>
        <taxon>Fungi</taxon>
        <taxon>Dikarya</taxon>
        <taxon>Ascomycota</taxon>
        <taxon>Pezizomycotina</taxon>
        <taxon>Sordariomycetes</taxon>
        <taxon>Sordariomycetidae</taxon>
        <taxon>Sordariales</taxon>
        <taxon>Schizotheciaceae</taxon>
        <taxon>Echria</taxon>
    </lineage>
</organism>
<feature type="transmembrane region" description="Helical" evidence="1">
    <location>
        <begin position="12"/>
        <end position="33"/>
    </location>
</feature>
<keyword evidence="1" id="KW-0472">Membrane</keyword>
<dbReference type="EMBL" id="MU839837">
    <property type="protein sequence ID" value="KAK1753550.1"/>
    <property type="molecule type" value="Genomic_DNA"/>
</dbReference>
<dbReference type="AlphaFoldDB" id="A0AAJ0B976"/>
<name>A0AAJ0B976_9PEZI</name>
<accession>A0AAJ0B976</accession>
<protein>
    <submittedName>
        <fullName evidence="2">Uncharacterized protein</fullName>
    </submittedName>
</protein>
<reference evidence="2" key="1">
    <citation type="submission" date="2023-06" db="EMBL/GenBank/DDBJ databases">
        <title>Genome-scale phylogeny and comparative genomics of the fungal order Sordariales.</title>
        <authorList>
            <consortium name="Lawrence Berkeley National Laboratory"/>
            <person name="Hensen N."/>
            <person name="Bonometti L."/>
            <person name="Westerberg I."/>
            <person name="Brannstrom I.O."/>
            <person name="Guillou S."/>
            <person name="Cros-Aarteil S."/>
            <person name="Calhoun S."/>
            <person name="Haridas S."/>
            <person name="Kuo A."/>
            <person name="Mondo S."/>
            <person name="Pangilinan J."/>
            <person name="Riley R."/>
            <person name="Labutti K."/>
            <person name="Andreopoulos B."/>
            <person name="Lipzen A."/>
            <person name="Chen C."/>
            <person name="Yanf M."/>
            <person name="Daum C."/>
            <person name="Ng V."/>
            <person name="Clum A."/>
            <person name="Steindorff A."/>
            <person name="Ohm R."/>
            <person name="Martin F."/>
            <person name="Silar P."/>
            <person name="Natvig D."/>
            <person name="Lalanne C."/>
            <person name="Gautier V."/>
            <person name="Ament-Velasquez S.L."/>
            <person name="Kruys A."/>
            <person name="Hutchinson M.I."/>
            <person name="Powell A.J."/>
            <person name="Barry K."/>
            <person name="Miller A.N."/>
            <person name="Grigoriev I.V."/>
            <person name="Debuchy R."/>
            <person name="Gladieux P."/>
            <person name="Thoren M.H."/>
            <person name="Johannesson H."/>
        </authorList>
    </citation>
    <scope>NUCLEOTIDE SEQUENCE</scope>
    <source>
        <strain evidence="2">PSN4</strain>
    </source>
</reference>
<keyword evidence="3" id="KW-1185">Reference proteome</keyword>
<evidence type="ECO:0000313" key="2">
    <source>
        <dbReference type="EMBL" id="KAK1753550.1"/>
    </source>
</evidence>
<evidence type="ECO:0000313" key="3">
    <source>
        <dbReference type="Proteomes" id="UP001239445"/>
    </source>
</evidence>
<dbReference type="Proteomes" id="UP001239445">
    <property type="component" value="Unassembled WGS sequence"/>
</dbReference>
<comment type="caution">
    <text evidence="2">The sequence shown here is derived from an EMBL/GenBank/DDBJ whole genome shotgun (WGS) entry which is preliminary data.</text>
</comment>
<sequence>MAATSARYDPFAIIGFATSILAILSCIFTVATISRDWRRRTDFARDVIDVHKREIGVLGHVLDECRKIIITTATEASAAEAGGTGGCLGKYSPVPTEVFEALRMCEQRQADLHDLLASSVLREAKKRSWFALNLRLPLIHKDLKIKYDMFKEDVMLLRVLCSELRSQQQSEQLVDQITVAIARHITGFMINMDADDAKTLSSEKTDIRYAGYEP</sequence>
<evidence type="ECO:0000256" key="1">
    <source>
        <dbReference type="SAM" id="Phobius"/>
    </source>
</evidence>
<dbReference type="PROSITE" id="PS51257">
    <property type="entry name" value="PROKAR_LIPOPROTEIN"/>
    <property type="match status" value="1"/>
</dbReference>
<keyword evidence="1" id="KW-1133">Transmembrane helix</keyword>
<gene>
    <name evidence="2" type="ORF">QBC47DRAFT_403892</name>
</gene>
<proteinExistence type="predicted"/>